<evidence type="ECO:0000256" key="2">
    <source>
        <dbReference type="ARBA" id="ARBA00004173"/>
    </source>
</evidence>
<dbReference type="OrthoDB" id="5588663at2759"/>
<dbReference type="GO" id="GO:0008408">
    <property type="term" value="F:3'-5' exonuclease activity"/>
    <property type="evidence" value="ECO:0007669"/>
    <property type="project" value="TreeGrafter"/>
</dbReference>
<keyword evidence="13" id="KW-0175">Coiled coil</keyword>
<dbReference type="InterPro" id="IPR047580">
    <property type="entry name" value="POLG_palm_dom"/>
</dbReference>
<evidence type="ECO:0000256" key="7">
    <source>
        <dbReference type="ARBA" id="ARBA00022705"/>
    </source>
</evidence>
<evidence type="ECO:0000256" key="12">
    <source>
        <dbReference type="ARBA" id="ARBA00031966"/>
    </source>
</evidence>
<feature type="compositionally biased region" description="Polar residues" evidence="14">
    <location>
        <begin position="7"/>
        <end position="27"/>
    </location>
</feature>
<sequence>MLYRAYTRSSRLNATKQIHTSPPSHVQMQKPILQTRRGSRPPVIKGEAKEEVAVDEPYVKRNELGVQMLSRHVHSQVFKNATFPPPNDAFMQIARDHLSAHNLDPSHGSVLQNISFTLPPLQGKNLDEHFHRLGAAASQPWLEIARDFSSASLPPKPEHWNLQSGWTKYVYQDDGSSYHIPIDHPDDPALSFDIETLPRYHPYPIMACAVSKDAWYAWVSPWLLGESENPEHLIPFGDPSMHRVVVGHNVSYDRGRIAEEYLLDGTKSRFLDTMALHIAVKGISSHQRPAWKKHRKTKEKEEERRVEAVEAVENLLQESENLEEVDETKRERLRKLRSDLEESLPQLQSDEADVDEVKSWEDLTSGNSLADVARLHCDIDMNKEIRNDFMTLSREEILENAQDYLNYCGEDVYVTHAVFSRVLPDFLRACPSPVSFAGILTMGSSFLTVNESWEKYIENAEKVYKELEESVRGRLVQLAQEAKGLMADDKWKGDVWLEQLDWSPKVAKESRGIVREECAGPSEKDEPKVQPPKWLETLRSNPFKPSTLKTIVPFVLNLAFDGAPVAYLSEHGWHTIADGHIIPLPPPSAKSKVTNILTPKNCLPHLKSGRLTSNDPALAELIASGDRSEATERSLIRLAEAGFSNCSSRELDPWLSQLDWSLPRPKKVEKAKLPPVIWPKWYWDLTAPKKDSPPGTIDITIRTRFAPLLLKLSWQGWPLFHSREHGWVFRVPANEVFTSRVKPLVFKKEEDAQLAAVNKQQVPPSSTQETSTRSLFDFYKLPHKDGEKANTGNPLAKSFIAYSQDGTMTSPDVTAKDALDLNAQCSYWISVRDRVLNQMVVWQNRSRDLGFRIGSEQRKWGVILPQVITMGTVTRRAIEKTWLTASNAKKNRVGSELKAMVQAPDGYTIVGADVDSEELWISSVMGDAQFGAHGATAIGWMTLEGTKAAKTDLHSKTAAILGISRNQAKVFNYSRIYGAGGKHAVLLLLQSNPSMTPTEAKKLADQLYASTKGKTTHHDKFFHRKFWYGGTESFVFNKLEEIAASDRPHTPALGCGITYALSKEYLPSEYGKDYMPSRINWVVQSSGVDYLHLLIVSMEYLIEKYNINARYLISVHDELRYLVAEEDKYRATLALQIANLWTRCMFAFKLGMDDLPQGVAWFSAVDVDKVLRKEVDMPCVTPSHPDPIPAGESLDITQTLEKTNNGSLWRDGRTMKVVPGGQGNLVGNLDGYVEPNCLMHRASSAAWLSAQTAESLRAIKFLEKQAPGGQRGGRSKSSGRDAPKRKPGQVSSVGAPSDVEHLVEAGVIG</sequence>
<evidence type="ECO:0000256" key="14">
    <source>
        <dbReference type="SAM" id="MobiDB-lite"/>
    </source>
</evidence>
<keyword evidence="5" id="KW-0808">Transferase</keyword>
<dbReference type="PANTHER" id="PTHR10267:SF0">
    <property type="entry name" value="DNA POLYMERASE SUBUNIT GAMMA-1"/>
    <property type="match status" value="1"/>
</dbReference>
<dbReference type="InterPro" id="IPR001098">
    <property type="entry name" value="DNA-dir_DNA_pol_A_palm_dom"/>
</dbReference>
<dbReference type="EC" id="2.7.7.7" evidence="4"/>
<dbReference type="SUPFAM" id="SSF53098">
    <property type="entry name" value="Ribonuclease H-like"/>
    <property type="match status" value="1"/>
</dbReference>
<reference evidence="16" key="2">
    <citation type="submission" date="2020-11" db="EMBL/GenBank/DDBJ databases">
        <authorList>
            <consortium name="DOE Joint Genome Institute"/>
            <person name="Kuo A."/>
            <person name="Miyauchi S."/>
            <person name="Kiss E."/>
            <person name="Drula E."/>
            <person name="Kohler A."/>
            <person name="Sanchez-Garcia M."/>
            <person name="Andreopoulos B."/>
            <person name="Barry K.W."/>
            <person name="Bonito G."/>
            <person name="Buee M."/>
            <person name="Carver A."/>
            <person name="Chen C."/>
            <person name="Cichocki N."/>
            <person name="Clum A."/>
            <person name="Culley D."/>
            <person name="Crous P.W."/>
            <person name="Fauchery L."/>
            <person name="Girlanda M."/>
            <person name="Hayes R."/>
            <person name="Keri Z."/>
            <person name="Labutti K."/>
            <person name="Lipzen A."/>
            <person name="Lombard V."/>
            <person name="Magnuson J."/>
            <person name="Maillard F."/>
            <person name="Morin E."/>
            <person name="Murat C."/>
            <person name="Nolan M."/>
            <person name="Ohm R."/>
            <person name="Pangilinan J."/>
            <person name="Pereira M."/>
            <person name="Perotto S."/>
            <person name="Peter M."/>
            <person name="Riley R."/>
            <person name="Sitrit Y."/>
            <person name="Stielow B."/>
            <person name="Szollosi G."/>
            <person name="Zifcakova L."/>
            <person name="Stursova M."/>
            <person name="Spatafora J.W."/>
            <person name="Tedersoo L."/>
            <person name="Vaario L.-M."/>
            <person name="Yamada A."/>
            <person name="Yan M."/>
            <person name="Wang P."/>
            <person name="Xu J."/>
            <person name="Bruns T."/>
            <person name="Baldrian P."/>
            <person name="Vilgalys R."/>
            <person name="Henrissat B."/>
            <person name="Grigoriev I.V."/>
            <person name="Hibbett D."/>
            <person name="Nagy L.G."/>
            <person name="Martin F.M."/>
        </authorList>
    </citation>
    <scope>NUCLEOTIDE SEQUENCE</scope>
    <source>
        <strain evidence="16">UH-Tt-Lm1</strain>
    </source>
</reference>
<keyword evidence="10" id="KW-0238">DNA-binding</keyword>
<dbReference type="Gene3D" id="3.30.70.370">
    <property type="match status" value="1"/>
</dbReference>
<dbReference type="SUPFAM" id="SSF56672">
    <property type="entry name" value="DNA/RNA polymerases"/>
    <property type="match status" value="1"/>
</dbReference>
<dbReference type="PANTHER" id="PTHR10267">
    <property type="entry name" value="DNA POLYMERASE SUBUNIT GAMMA-1"/>
    <property type="match status" value="1"/>
</dbReference>
<keyword evidence="11" id="KW-0496">Mitochondrion</keyword>
<dbReference type="PRINTS" id="PR00867">
    <property type="entry name" value="DNAPOLG"/>
</dbReference>
<evidence type="ECO:0000313" key="16">
    <source>
        <dbReference type="EMBL" id="KAF9777853.1"/>
    </source>
</evidence>
<evidence type="ECO:0000256" key="10">
    <source>
        <dbReference type="ARBA" id="ARBA00023125"/>
    </source>
</evidence>
<dbReference type="InterPro" id="IPR041336">
    <property type="entry name" value="DNApol_Exo"/>
</dbReference>
<evidence type="ECO:0000256" key="1">
    <source>
        <dbReference type="ARBA" id="ARBA00001946"/>
    </source>
</evidence>
<evidence type="ECO:0000256" key="5">
    <source>
        <dbReference type="ARBA" id="ARBA00022679"/>
    </source>
</evidence>
<evidence type="ECO:0000256" key="8">
    <source>
        <dbReference type="ARBA" id="ARBA00022842"/>
    </source>
</evidence>
<dbReference type="SMART" id="SM00482">
    <property type="entry name" value="POLAc"/>
    <property type="match status" value="1"/>
</dbReference>
<dbReference type="Proteomes" id="UP000736335">
    <property type="component" value="Unassembled WGS sequence"/>
</dbReference>
<evidence type="ECO:0000256" key="13">
    <source>
        <dbReference type="SAM" id="Coils"/>
    </source>
</evidence>
<dbReference type="Gene3D" id="1.10.150.20">
    <property type="entry name" value="5' to 3' exonuclease, C-terminal subdomain"/>
    <property type="match status" value="1"/>
</dbReference>
<dbReference type="CDD" id="cd08641">
    <property type="entry name" value="DNA_pol_gammaA"/>
    <property type="match status" value="1"/>
</dbReference>
<dbReference type="GO" id="GO:0003677">
    <property type="term" value="F:DNA binding"/>
    <property type="evidence" value="ECO:0007669"/>
    <property type="project" value="UniProtKB-KW"/>
</dbReference>
<protein>
    <recommendedName>
        <fullName evidence="4">DNA-directed DNA polymerase</fullName>
        <ecNumber evidence="4">2.7.7.7</ecNumber>
    </recommendedName>
    <alternativeName>
        <fullName evidence="12">Mitochondrial DNA polymerase catalytic subunit</fullName>
    </alternativeName>
</protein>
<comment type="cofactor">
    <cofactor evidence="1">
        <name>Mg(2+)</name>
        <dbReference type="ChEBI" id="CHEBI:18420"/>
    </cofactor>
</comment>
<dbReference type="InterPro" id="IPR043502">
    <property type="entry name" value="DNA/RNA_pol_sf"/>
</dbReference>
<dbReference type="Gene3D" id="3.30.420.390">
    <property type="match status" value="1"/>
</dbReference>
<keyword evidence="8" id="KW-0460">Magnesium</keyword>
<feature type="region of interest" description="Disordered" evidence="14">
    <location>
        <begin position="1"/>
        <end position="28"/>
    </location>
</feature>
<comment type="similarity">
    <text evidence="3">Belongs to the DNA polymerase type-A family.</text>
</comment>
<dbReference type="GO" id="GO:0003887">
    <property type="term" value="F:DNA-directed DNA polymerase activity"/>
    <property type="evidence" value="ECO:0007669"/>
    <property type="project" value="UniProtKB-KW"/>
</dbReference>
<proteinExistence type="inferred from homology"/>
<evidence type="ECO:0000259" key="15">
    <source>
        <dbReference type="SMART" id="SM00482"/>
    </source>
</evidence>
<evidence type="ECO:0000256" key="4">
    <source>
        <dbReference type="ARBA" id="ARBA00012417"/>
    </source>
</evidence>
<dbReference type="EMBL" id="WIUZ02000026">
    <property type="protein sequence ID" value="KAF9777853.1"/>
    <property type="molecule type" value="Genomic_DNA"/>
</dbReference>
<dbReference type="Pfam" id="PF00476">
    <property type="entry name" value="DNA_pol_A"/>
    <property type="match status" value="1"/>
</dbReference>
<accession>A0A9P6H2I7</accession>
<evidence type="ECO:0000256" key="6">
    <source>
        <dbReference type="ARBA" id="ARBA00022695"/>
    </source>
</evidence>
<feature type="domain" description="DNA-directed DNA polymerase family A palm" evidence="15">
    <location>
        <begin position="894"/>
        <end position="1127"/>
    </location>
</feature>
<dbReference type="GO" id="GO:0006264">
    <property type="term" value="P:mitochondrial DNA replication"/>
    <property type="evidence" value="ECO:0007669"/>
    <property type="project" value="InterPro"/>
</dbReference>
<dbReference type="InterPro" id="IPR002297">
    <property type="entry name" value="DNA-dir_DNA_pol_A_mt"/>
</dbReference>
<reference evidence="16" key="1">
    <citation type="journal article" date="2020" name="Nat. Commun.">
        <title>Large-scale genome sequencing of mycorrhizal fungi provides insights into the early evolution of symbiotic traits.</title>
        <authorList>
            <person name="Miyauchi S."/>
            <person name="Kiss E."/>
            <person name="Kuo A."/>
            <person name="Drula E."/>
            <person name="Kohler A."/>
            <person name="Sanchez-Garcia M."/>
            <person name="Morin E."/>
            <person name="Andreopoulos B."/>
            <person name="Barry K.W."/>
            <person name="Bonito G."/>
            <person name="Buee M."/>
            <person name="Carver A."/>
            <person name="Chen C."/>
            <person name="Cichocki N."/>
            <person name="Clum A."/>
            <person name="Culley D."/>
            <person name="Crous P.W."/>
            <person name="Fauchery L."/>
            <person name="Girlanda M."/>
            <person name="Hayes R.D."/>
            <person name="Keri Z."/>
            <person name="LaButti K."/>
            <person name="Lipzen A."/>
            <person name="Lombard V."/>
            <person name="Magnuson J."/>
            <person name="Maillard F."/>
            <person name="Murat C."/>
            <person name="Nolan M."/>
            <person name="Ohm R.A."/>
            <person name="Pangilinan J."/>
            <person name="Pereira M.F."/>
            <person name="Perotto S."/>
            <person name="Peter M."/>
            <person name="Pfister S."/>
            <person name="Riley R."/>
            <person name="Sitrit Y."/>
            <person name="Stielow J.B."/>
            <person name="Szollosi G."/>
            <person name="Zifcakova L."/>
            <person name="Stursova M."/>
            <person name="Spatafora J.W."/>
            <person name="Tedersoo L."/>
            <person name="Vaario L.M."/>
            <person name="Yamada A."/>
            <person name="Yan M."/>
            <person name="Wang P."/>
            <person name="Xu J."/>
            <person name="Bruns T."/>
            <person name="Baldrian P."/>
            <person name="Vilgalys R."/>
            <person name="Dunand C."/>
            <person name="Henrissat B."/>
            <person name="Grigoriev I.V."/>
            <person name="Hibbett D."/>
            <person name="Nagy L.G."/>
            <person name="Martin F.M."/>
        </authorList>
    </citation>
    <scope>NUCLEOTIDE SEQUENCE</scope>
    <source>
        <strain evidence="16">UH-Tt-Lm1</strain>
    </source>
</reference>
<evidence type="ECO:0000256" key="9">
    <source>
        <dbReference type="ARBA" id="ARBA00022932"/>
    </source>
</evidence>
<dbReference type="Pfam" id="PF18136">
    <property type="entry name" value="DNApol_Exo"/>
    <property type="match status" value="1"/>
</dbReference>
<name>A0A9P6H2I7_9AGAM</name>
<comment type="subcellular location">
    <subcellularLocation>
        <location evidence="2">Mitochondrion</location>
    </subcellularLocation>
</comment>
<gene>
    <name evidence="16" type="ORF">BJ322DRAFT_1214963</name>
</gene>
<organism evidence="16 17">
    <name type="scientific">Thelephora terrestris</name>
    <dbReference type="NCBI Taxonomy" id="56493"/>
    <lineage>
        <taxon>Eukaryota</taxon>
        <taxon>Fungi</taxon>
        <taxon>Dikarya</taxon>
        <taxon>Basidiomycota</taxon>
        <taxon>Agaricomycotina</taxon>
        <taxon>Agaricomycetes</taxon>
        <taxon>Thelephorales</taxon>
        <taxon>Thelephoraceae</taxon>
        <taxon>Thelephora</taxon>
    </lineage>
</organism>
<dbReference type="GO" id="GO:0005760">
    <property type="term" value="C:gamma DNA polymerase complex"/>
    <property type="evidence" value="ECO:0007669"/>
    <property type="project" value="InterPro"/>
</dbReference>
<comment type="caution">
    <text evidence="16">The sequence shown here is derived from an EMBL/GenBank/DDBJ whole genome shotgun (WGS) entry which is preliminary data.</text>
</comment>
<evidence type="ECO:0000256" key="11">
    <source>
        <dbReference type="ARBA" id="ARBA00023128"/>
    </source>
</evidence>
<keyword evidence="9" id="KW-0239">DNA-directed DNA polymerase</keyword>
<evidence type="ECO:0000313" key="17">
    <source>
        <dbReference type="Proteomes" id="UP000736335"/>
    </source>
</evidence>
<feature type="coiled-coil region" evidence="13">
    <location>
        <begin position="298"/>
        <end position="350"/>
    </location>
</feature>
<feature type="region of interest" description="Disordered" evidence="14">
    <location>
        <begin position="1264"/>
        <end position="1298"/>
    </location>
</feature>
<keyword evidence="17" id="KW-1185">Reference proteome</keyword>
<dbReference type="InterPro" id="IPR012337">
    <property type="entry name" value="RNaseH-like_sf"/>
</dbReference>
<keyword evidence="6" id="KW-0548">Nucleotidyltransferase</keyword>
<evidence type="ECO:0000256" key="3">
    <source>
        <dbReference type="ARBA" id="ARBA00007705"/>
    </source>
</evidence>
<keyword evidence="7" id="KW-0235">DNA replication</keyword>